<dbReference type="GO" id="GO:0005524">
    <property type="term" value="F:ATP binding"/>
    <property type="evidence" value="ECO:0007669"/>
    <property type="project" value="UniProtKB-KW"/>
</dbReference>
<dbReference type="AlphaFoldDB" id="C0QE42"/>
<dbReference type="GO" id="GO:0015697">
    <property type="term" value="P:quaternary ammonium group transport"/>
    <property type="evidence" value="ECO:0007669"/>
    <property type="project" value="UniProtKB-ARBA"/>
</dbReference>
<feature type="domain" description="ABC transporter" evidence="5">
    <location>
        <begin position="3"/>
        <end position="228"/>
    </location>
</feature>
<dbReference type="eggNOG" id="COG3842">
    <property type="taxonomic scope" value="Bacteria"/>
</dbReference>
<accession>C0QE42</accession>
<evidence type="ECO:0000256" key="4">
    <source>
        <dbReference type="SAM" id="MobiDB-lite"/>
    </source>
</evidence>
<dbReference type="STRING" id="177437.HRM2_00360"/>
<evidence type="ECO:0000256" key="2">
    <source>
        <dbReference type="ARBA" id="ARBA00022741"/>
    </source>
</evidence>
<organism evidence="6 7">
    <name type="scientific">Desulforapulum autotrophicum (strain ATCC 43914 / DSM 3382 / VKM B-1955 / HRM2)</name>
    <name type="common">Desulfobacterium autotrophicum</name>
    <dbReference type="NCBI Taxonomy" id="177437"/>
    <lineage>
        <taxon>Bacteria</taxon>
        <taxon>Pseudomonadati</taxon>
        <taxon>Thermodesulfobacteriota</taxon>
        <taxon>Desulfobacteria</taxon>
        <taxon>Desulfobacterales</taxon>
        <taxon>Desulfobacteraceae</taxon>
        <taxon>Desulforapulum</taxon>
    </lineage>
</organism>
<dbReference type="FunFam" id="3.40.50.300:FF:000425">
    <property type="entry name" value="Probable ABC transporter, ATP-binding subunit"/>
    <property type="match status" value="1"/>
</dbReference>
<dbReference type="Proteomes" id="UP000000442">
    <property type="component" value="Chromosome"/>
</dbReference>
<dbReference type="PROSITE" id="PS50893">
    <property type="entry name" value="ABC_TRANSPORTER_2"/>
    <property type="match status" value="1"/>
</dbReference>
<evidence type="ECO:0000256" key="1">
    <source>
        <dbReference type="ARBA" id="ARBA00022448"/>
    </source>
</evidence>
<dbReference type="GO" id="GO:0016887">
    <property type="term" value="F:ATP hydrolysis activity"/>
    <property type="evidence" value="ECO:0007669"/>
    <property type="project" value="InterPro"/>
</dbReference>
<evidence type="ECO:0000313" key="6">
    <source>
        <dbReference type="EMBL" id="ACN13159.1"/>
    </source>
</evidence>
<dbReference type="SUPFAM" id="SSF52540">
    <property type="entry name" value="P-loop containing nucleoside triphosphate hydrolases"/>
    <property type="match status" value="1"/>
</dbReference>
<reference evidence="6 7" key="1">
    <citation type="journal article" date="2009" name="Environ. Microbiol.">
        <title>Genome sequence of Desulfobacterium autotrophicum HRM2, a marine sulfate reducer oxidizing organic carbon completely to carbon dioxide.</title>
        <authorList>
            <person name="Strittmatter A.W."/>
            <person name="Liesegang H."/>
            <person name="Rabus R."/>
            <person name="Decker I."/>
            <person name="Amann J."/>
            <person name="Andres S."/>
            <person name="Henne A."/>
            <person name="Fricke W.F."/>
            <person name="Martinez-Arias R."/>
            <person name="Bartels D."/>
            <person name="Goesmann A."/>
            <person name="Krause L."/>
            <person name="Puehler A."/>
            <person name="Klenk H.P."/>
            <person name="Richter M."/>
            <person name="Schuler M."/>
            <person name="Gloeckner F.O."/>
            <person name="Meyerdierks A."/>
            <person name="Gottschalk G."/>
            <person name="Amann R."/>
        </authorList>
    </citation>
    <scope>NUCLEOTIDE SEQUENCE [LARGE SCALE GENOMIC DNA]</scope>
    <source>
        <strain evidence="7">ATCC 43914 / DSM 3382 / HRM2</strain>
    </source>
</reference>
<feature type="region of interest" description="Disordered" evidence="4">
    <location>
        <begin position="330"/>
        <end position="356"/>
    </location>
</feature>
<dbReference type="RefSeq" id="WP_012662410.1">
    <property type="nucleotide sequence ID" value="NC_012108.1"/>
</dbReference>
<name>C0QE42_DESAH</name>
<protein>
    <submittedName>
        <fullName evidence="6">Uncharacterized ABC transporter, ATP-binding protein</fullName>
    </submittedName>
</protein>
<evidence type="ECO:0000259" key="5">
    <source>
        <dbReference type="PROSITE" id="PS50893"/>
    </source>
</evidence>
<dbReference type="OrthoDB" id="9809450at2"/>
<keyword evidence="1" id="KW-0813">Transport</keyword>
<dbReference type="InterPro" id="IPR017871">
    <property type="entry name" value="ABC_transporter-like_CS"/>
</dbReference>
<dbReference type="Pfam" id="PF00005">
    <property type="entry name" value="ABC_tran"/>
    <property type="match status" value="1"/>
</dbReference>
<dbReference type="PROSITE" id="PS00211">
    <property type="entry name" value="ABC_TRANSPORTER_1"/>
    <property type="match status" value="1"/>
</dbReference>
<dbReference type="SMART" id="SM00382">
    <property type="entry name" value="AAA"/>
    <property type="match status" value="1"/>
</dbReference>
<proteinExistence type="predicted"/>
<keyword evidence="7" id="KW-1185">Reference proteome</keyword>
<dbReference type="HOGENOM" id="CLU_000604_1_1_7"/>
<evidence type="ECO:0000313" key="7">
    <source>
        <dbReference type="Proteomes" id="UP000000442"/>
    </source>
</evidence>
<dbReference type="InterPro" id="IPR050093">
    <property type="entry name" value="ABC_SmlMolc_Importer"/>
</dbReference>
<dbReference type="InterPro" id="IPR027417">
    <property type="entry name" value="P-loop_NTPase"/>
</dbReference>
<keyword evidence="3 6" id="KW-0067">ATP-binding</keyword>
<dbReference type="Gene3D" id="3.40.50.300">
    <property type="entry name" value="P-loop containing nucleotide triphosphate hydrolases"/>
    <property type="match status" value="1"/>
</dbReference>
<dbReference type="PANTHER" id="PTHR42781:SF4">
    <property type="entry name" value="SPERMIDINE_PUTRESCINE IMPORT ATP-BINDING PROTEIN POTA"/>
    <property type="match status" value="1"/>
</dbReference>
<dbReference type="KEGG" id="dat:HRM2_00360"/>
<dbReference type="PANTHER" id="PTHR42781">
    <property type="entry name" value="SPERMIDINE/PUTRESCINE IMPORT ATP-BINDING PROTEIN POTA"/>
    <property type="match status" value="1"/>
</dbReference>
<dbReference type="EMBL" id="CP001087">
    <property type="protein sequence ID" value="ACN13159.1"/>
    <property type="molecule type" value="Genomic_DNA"/>
</dbReference>
<gene>
    <name evidence="6" type="ordered locus">HRM2_00360</name>
</gene>
<sequence>MFFKLTRISKSFNGKQVLNNISFTAEKGDIISFIGPSGVGKTTLLKIIAGMETPDSGDLIFNTEPGDKNPAVMVFQDFLLFPNMTVFDNVAFGLRATKTGRQVIQKKVMEMLDCFQVREKAGQYPKQLSAGQQQRVAIARAMVINPGVLLLDEPFANLDKNLKADTALFIRNTQKQFHTTTICVMHDQEEAFSMSDRIGIMLDNRLVQFDRVDRVFHEPLSIEAAAFLGPVNRLTPETAGKLTIKNNGSGEDLDFSTGNYYFRAEAATISSNSQGHWTIVQIVFLGTNISYHLQCGTAVFQVHTLYNGFQTGDRVDLLIHRILRGENHEKNSFTAGDDSLDPVLPKTDAPTGGPYP</sequence>
<dbReference type="InterPro" id="IPR003593">
    <property type="entry name" value="AAA+_ATPase"/>
</dbReference>
<keyword evidence="2" id="KW-0547">Nucleotide-binding</keyword>
<evidence type="ECO:0000256" key="3">
    <source>
        <dbReference type="ARBA" id="ARBA00022840"/>
    </source>
</evidence>
<dbReference type="InterPro" id="IPR003439">
    <property type="entry name" value="ABC_transporter-like_ATP-bd"/>
</dbReference>